<gene>
    <name evidence="3" type="ORF">Poli38472_011745</name>
</gene>
<evidence type="ECO:0000256" key="2">
    <source>
        <dbReference type="SAM" id="Phobius"/>
    </source>
</evidence>
<comment type="caution">
    <text evidence="3">The sequence shown here is derived from an EMBL/GenBank/DDBJ whole genome shotgun (WGS) entry which is preliminary data.</text>
</comment>
<name>A0A8K1FFZ0_PYTOL</name>
<keyword evidence="2" id="KW-0812">Transmembrane</keyword>
<evidence type="ECO:0000313" key="3">
    <source>
        <dbReference type="EMBL" id="TMW58157.1"/>
    </source>
</evidence>
<sequence length="330" mass="37220">MADDLQEHATQEPEPLASSQSFRVSSAKFHNAKSLRVISGNIRSTHSLRVISGKLHSEVTWVGKVWNRLQVELHGRFSTQRINAMSDYHSRTSWWRAVLVCIVTPLPALFTITALDIAPVKPPTDGSNANYVYWIPIPVLLVFMRAIWTRPLKENPAQLKALHSQLFAFAGQCVMTYSHALYFFAFTSMTRSQQSIFIFGLPVLKICLKNYISRMLRRLEDVKPAFILFNIDVFSALYVANCLQSSQSWINTMLIMLVDIVQIGVSITDIRAINREIRSLTPTSEQSISLFDLYQMATTSPESQKDPHAISTVVPSVQVAPRGPNAESFF</sequence>
<organism evidence="3 4">
    <name type="scientific">Pythium oligandrum</name>
    <name type="common">Mycoparasitic fungus</name>
    <dbReference type="NCBI Taxonomy" id="41045"/>
    <lineage>
        <taxon>Eukaryota</taxon>
        <taxon>Sar</taxon>
        <taxon>Stramenopiles</taxon>
        <taxon>Oomycota</taxon>
        <taxon>Peronosporomycetes</taxon>
        <taxon>Pythiales</taxon>
        <taxon>Pythiaceae</taxon>
        <taxon>Pythium</taxon>
    </lineage>
</organism>
<evidence type="ECO:0000256" key="1">
    <source>
        <dbReference type="SAM" id="MobiDB-lite"/>
    </source>
</evidence>
<dbReference type="Proteomes" id="UP000794436">
    <property type="component" value="Unassembled WGS sequence"/>
</dbReference>
<feature type="transmembrane region" description="Helical" evidence="2">
    <location>
        <begin position="94"/>
        <end position="119"/>
    </location>
</feature>
<keyword evidence="2" id="KW-0472">Membrane</keyword>
<feature type="region of interest" description="Disordered" evidence="1">
    <location>
        <begin position="1"/>
        <end position="23"/>
    </location>
</feature>
<keyword evidence="4" id="KW-1185">Reference proteome</keyword>
<proteinExistence type="predicted"/>
<feature type="transmembrane region" description="Helical" evidence="2">
    <location>
        <begin position="169"/>
        <end position="189"/>
    </location>
</feature>
<protein>
    <submittedName>
        <fullName evidence="3">Uncharacterized protein</fullName>
    </submittedName>
</protein>
<accession>A0A8K1FFZ0</accession>
<reference evidence="3" key="1">
    <citation type="submission" date="2019-03" db="EMBL/GenBank/DDBJ databases">
        <title>Long read genome sequence of the mycoparasitic Pythium oligandrum ATCC 38472 isolated from sugarbeet rhizosphere.</title>
        <authorList>
            <person name="Gaulin E."/>
        </authorList>
    </citation>
    <scope>NUCLEOTIDE SEQUENCE</scope>
    <source>
        <strain evidence="3">ATCC 38472_TT</strain>
    </source>
</reference>
<dbReference type="OrthoDB" id="119892at2759"/>
<feature type="transmembrane region" description="Helical" evidence="2">
    <location>
        <begin position="195"/>
        <end position="212"/>
    </location>
</feature>
<evidence type="ECO:0000313" key="4">
    <source>
        <dbReference type="Proteomes" id="UP000794436"/>
    </source>
</evidence>
<feature type="compositionally biased region" description="Basic and acidic residues" evidence="1">
    <location>
        <begin position="1"/>
        <end position="11"/>
    </location>
</feature>
<keyword evidence="2" id="KW-1133">Transmembrane helix</keyword>
<dbReference type="EMBL" id="SPLM01000112">
    <property type="protein sequence ID" value="TMW58157.1"/>
    <property type="molecule type" value="Genomic_DNA"/>
</dbReference>
<dbReference type="AlphaFoldDB" id="A0A8K1FFZ0"/>
<feature type="transmembrane region" description="Helical" evidence="2">
    <location>
        <begin position="131"/>
        <end position="148"/>
    </location>
</feature>